<organism evidence="1">
    <name type="scientific">Symploca sp. SIO1C4</name>
    <dbReference type="NCBI Taxonomy" id="2607765"/>
    <lineage>
        <taxon>Bacteria</taxon>
        <taxon>Bacillati</taxon>
        <taxon>Cyanobacteriota</taxon>
        <taxon>Cyanophyceae</taxon>
        <taxon>Coleofasciculales</taxon>
        <taxon>Coleofasciculaceae</taxon>
        <taxon>Symploca</taxon>
    </lineage>
</organism>
<proteinExistence type="predicted"/>
<protein>
    <recommendedName>
        <fullName evidence="2">TonB-dependent receptor</fullName>
    </recommendedName>
</protein>
<reference evidence="1" key="1">
    <citation type="submission" date="2019-11" db="EMBL/GenBank/DDBJ databases">
        <title>Genomic insights into an expanded diversity of filamentous marine cyanobacteria reveals the extraordinary biosynthetic potential of Moorea and Okeania.</title>
        <authorList>
            <person name="Ferreira Leao T."/>
            <person name="Wang M."/>
            <person name="Moss N."/>
            <person name="Da Silva R."/>
            <person name="Sanders J."/>
            <person name="Nurk S."/>
            <person name="Gurevich A."/>
            <person name="Humphrey G."/>
            <person name="Reher R."/>
            <person name="Zhu Q."/>
            <person name="Belda-Ferre P."/>
            <person name="Glukhov E."/>
            <person name="Rex R."/>
            <person name="Dorrestein P.C."/>
            <person name="Knight R."/>
            <person name="Pevzner P."/>
            <person name="Gerwick W.H."/>
            <person name="Gerwick L."/>
        </authorList>
    </citation>
    <scope>NUCLEOTIDE SEQUENCE</scope>
    <source>
        <strain evidence="1">SIO1C4</strain>
    </source>
</reference>
<gene>
    <name evidence="1" type="ORF">F6J89_23130</name>
</gene>
<evidence type="ECO:0000313" key="1">
    <source>
        <dbReference type="EMBL" id="NER30433.1"/>
    </source>
</evidence>
<dbReference type="SUPFAM" id="SSF56935">
    <property type="entry name" value="Porins"/>
    <property type="match status" value="1"/>
</dbReference>
<evidence type="ECO:0008006" key="2">
    <source>
        <dbReference type="Google" id="ProtNLM"/>
    </source>
</evidence>
<feature type="non-terminal residue" evidence="1">
    <location>
        <position position="1"/>
    </location>
</feature>
<dbReference type="EMBL" id="JAAHFQ010000556">
    <property type="protein sequence ID" value="NER30433.1"/>
    <property type="molecule type" value="Genomic_DNA"/>
</dbReference>
<dbReference type="AlphaFoldDB" id="A0A6B3NFL0"/>
<name>A0A6B3NFL0_9CYAN</name>
<accession>A0A6B3NFL0</accession>
<sequence length="921" mass="101780">ALFRGPQECEKQYSVYGDSSTVDYLTPSTDNVYLRFERTSPTSGAEADYAMWGDYRTREFARASQLFSATSRALHGFKGNFSLGNLQLTALYSNDIEGFQRDTIAPNGTSGYYFLSRRLIVDGSETVYLETEDSNRPGTVLERKRLRRGVDYQIEYDRGSLLFTEPILATEFNFFDTDRDDLDIQAGTANYLPTDGALLVRRIVVTYQFEDPDGNDTNIFGGRAQYNFSQELDSESWIGATYLQADEGIQDFELYGADFLIRLGENSTLIGEYAGSSLDSVFRGDISGSAYRFEVDSLITSGLNARAYYRSVDEDFFNNSTASFTPGQTRYGASAIARLGSSTNFRIGYDFEENFGIASAVRSDPFDLFNPGLEAEPGSRVDNSLSTIRAGIQQKIGDAVLGVDFVNRDREDRIDGTLEGDAAQLVSTFGLPITKSLLFRAQNELNLGNDDDQLYPNRTTLGLDWGVYRGVRLQLSHQFFDGGLFNDDSITRLDTIVSHKLGNNTDLTGRYSVIGAFNGMTGQGAVGLNHRWAISPGLRVNLGYEHTFSNSSIVTAAGERFEQPFTPGQTAASLSLLGGDVYTVGVEYSDNPDFKASARFQHREGSGNDNTLITASAAGKISSALTALVRYEQANFANQSIDGLEDTINLRVGLAYRNPVSDRWNALLRYEYRQNPYSIPESSRDSDTDQHLFAAEAIFAPSWRWEFYGKGALRYSETEASNVDNSSTVFLSQLRASYRLGYRMDLAVEGRWIGQSDPDFNETGVAVEFGYYLTPDLRLALGYSFGSVDDDDFNGYRDEGGVYFGVSFKVNELFDGFGRQRIAPPQQQESVVKPIAGSVLPTDTTVALGRGGDGEMGRWGDGEIGRWGDGETILMKFLPPALCPLSPTLCPLPSVFLEMVESAIPDAQQFSNSTNFSIVEK</sequence>
<comment type="caution">
    <text evidence="1">The sequence shown here is derived from an EMBL/GenBank/DDBJ whole genome shotgun (WGS) entry which is preliminary data.</text>
</comment>